<organism evidence="2 3">
    <name type="scientific">Tannerella sp. oral taxon BU063 isolate Cell 8/11</name>
    <dbReference type="NCBI Taxonomy" id="1411915"/>
    <lineage>
        <taxon>Bacteria</taxon>
        <taxon>Pseudomonadati</taxon>
        <taxon>Bacteroidota</taxon>
        <taxon>Bacteroidia</taxon>
        <taxon>Bacteroidales</taxon>
        <taxon>Tannerellaceae</taxon>
        <taxon>Tannerella</taxon>
    </lineage>
</organism>
<dbReference type="Proteomes" id="UP000034980">
    <property type="component" value="Unassembled WGS sequence"/>
</dbReference>
<dbReference type="AlphaFoldDB" id="W2D0A9"/>
<dbReference type="EMBL" id="AYYF01001047">
    <property type="protein sequence ID" value="ETK12894.1"/>
    <property type="molecule type" value="Genomic_DNA"/>
</dbReference>
<reference evidence="2 3" key="1">
    <citation type="submission" date="2013-11" db="EMBL/GenBank/DDBJ databases">
        <title>Single cell genomics of uncultured Tannerella BU063 (oral taxon 286).</title>
        <authorList>
            <person name="Beall C.J."/>
            <person name="Campbell A.G."/>
            <person name="Griffen A.L."/>
            <person name="Podar M."/>
            <person name="Leys E.J."/>
        </authorList>
    </citation>
    <scope>NUCLEOTIDE SEQUENCE [LARGE SCALE GENOMIC DNA]</scope>
    <source>
        <strain evidence="2">Cell 8/11</strain>
    </source>
</reference>
<sequence>MNNEMKWTLRTIVSGAVLLLAVACGKEMEARAELERARTLYESRQFPAARNAIDTLRMRYPKELGVMKEALQLMRLVERGESERNIAYCDSLIPVREKEVETLKAGFVLERDARYEEVGRYVRPEHAVERNIGRSYLRCGVNEQGEIFLASVYSGGAPINHTGLKIAAPDGTYAVTADIPYDGGANYRFKDDGRTTEVVTYAGDKGLDAIRFVDGVAEGTRLRAEYTGGRAFAIGLTEADCRAIRATLRLAEALTDIDALKKERQKATRKVAYIEEREVKGR</sequence>
<proteinExistence type="predicted"/>
<dbReference type="PATRIC" id="fig|1411915.3.peg.492"/>
<evidence type="ECO:0000313" key="2">
    <source>
        <dbReference type="EMBL" id="ETK12894.1"/>
    </source>
</evidence>
<gene>
    <name evidence="2" type="ORF">T235_06740</name>
</gene>
<comment type="caution">
    <text evidence="2">The sequence shown here is derived from an EMBL/GenBank/DDBJ whole genome shotgun (WGS) entry which is preliminary data.</text>
</comment>
<accession>W2D0A9</accession>
<protein>
    <recommendedName>
        <fullName evidence="4">Lipoprotein</fullName>
    </recommendedName>
</protein>
<evidence type="ECO:0008006" key="4">
    <source>
        <dbReference type="Google" id="ProtNLM"/>
    </source>
</evidence>
<keyword evidence="1" id="KW-0175">Coiled coil</keyword>
<name>W2D0A9_9BACT</name>
<evidence type="ECO:0000256" key="1">
    <source>
        <dbReference type="SAM" id="Coils"/>
    </source>
</evidence>
<evidence type="ECO:0000313" key="3">
    <source>
        <dbReference type="Proteomes" id="UP000034980"/>
    </source>
</evidence>
<feature type="coiled-coil region" evidence="1">
    <location>
        <begin position="243"/>
        <end position="277"/>
    </location>
</feature>
<dbReference type="PROSITE" id="PS51257">
    <property type="entry name" value="PROKAR_LIPOPROTEIN"/>
    <property type="match status" value="1"/>
</dbReference>